<dbReference type="InterPro" id="IPR008554">
    <property type="entry name" value="Glutaredoxin-like"/>
</dbReference>
<protein>
    <submittedName>
        <fullName evidence="1">Uncharacterized protein</fullName>
    </submittedName>
</protein>
<dbReference type="SUPFAM" id="SSF52833">
    <property type="entry name" value="Thioredoxin-like"/>
    <property type="match status" value="1"/>
</dbReference>
<feature type="non-terminal residue" evidence="1">
    <location>
        <position position="1"/>
    </location>
</feature>
<sequence length="285" mass="33051">MRPHEYVIQPSGATTGSLWNHIDNGYLVKRSERPDWSQMILEKRCPDIAIYKDRYVKDIENIVKVPRLLVQLHKPEVIDVITMDFQVPHHTGAIDLCVLKYKRVGTQRGIRESRIWYASQQKLNKEQAVGRCMCLERAQLVKVSMFLMLPQKYGIDNLRMSLHPCPLCEEAKMMLEPYKDKFTLEEIDITLPNHSVWLEKYKYEIPVFHLNGKFLMKHQFKLVKSSKVVDSFIFVSGLYCEISSLQQLKGKLRLSSAQKTDPSASNYFSGFTAKTNTGIFCRDAK</sequence>
<dbReference type="PANTHER" id="PTHR33558:SF1">
    <property type="entry name" value="GLUTAREDOXIN-LIKE PROTEIN C5ORF63 HOMOLOG"/>
    <property type="match status" value="1"/>
</dbReference>
<keyword evidence="2" id="KW-1185">Reference proteome</keyword>
<organism evidence="1 2">
    <name type="scientific">Ophiophagus hannah</name>
    <name type="common">King cobra</name>
    <name type="synonym">Naja hannah</name>
    <dbReference type="NCBI Taxonomy" id="8665"/>
    <lineage>
        <taxon>Eukaryota</taxon>
        <taxon>Metazoa</taxon>
        <taxon>Chordata</taxon>
        <taxon>Craniata</taxon>
        <taxon>Vertebrata</taxon>
        <taxon>Euteleostomi</taxon>
        <taxon>Lepidosauria</taxon>
        <taxon>Squamata</taxon>
        <taxon>Bifurcata</taxon>
        <taxon>Unidentata</taxon>
        <taxon>Episquamata</taxon>
        <taxon>Toxicofera</taxon>
        <taxon>Serpentes</taxon>
        <taxon>Colubroidea</taxon>
        <taxon>Elapidae</taxon>
        <taxon>Elapinae</taxon>
        <taxon>Ophiophagus</taxon>
    </lineage>
</organism>
<evidence type="ECO:0000313" key="2">
    <source>
        <dbReference type="Proteomes" id="UP000018936"/>
    </source>
</evidence>
<dbReference type="Pfam" id="PF05768">
    <property type="entry name" value="Glrx-like"/>
    <property type="match status" value="1"/>
</dbReference>
<gene>
    <name evidence="1" type="ORF">L345_04969</name>
</gene>
<evidence type="ECO:0000313" key="1">
    <source>
        <dbReference type="EMBL" id="ETE69227.1"/>
    </source>
</evidence>
<dbReference type="Gene3D" id="3.40.30.10">
    <property type="entry name" value="Glutaredoxin"/>
    <property type="match status" value="1"/>
</dbReference>
<dbReference type="InterPro" id="IPR052565">
    <property type="entry name" value="Glutaredoxin-like_YDR286C"/>
</dbReference>
<accession>V8P5R6</accession>
<dbReference type="Proteomes" id="UP000018936">
    <property type="component" value="Unassembled WGS sequence"/>
</dbReference>
<reference evidence="1 2" key="1">
    <citation type="journal article" date="2013" name="Proc. Natl. Acad. Sci. U.S.A.">
        <title>The king cobra genome reveals dynamic gene evolution and adaptation in the snake venom system.</title>
        <authorList>
            <person name="Vonk F.J."/>
            <person name="Casewell N.R."/>
            <person name="Henkel C.V."/>
            <person name="Heimberg A.M."/>
            <person name="Jansen H.J."/>
            <person name="McCleary R.J."/>
            <person name="Kerkkamp H.M."/>
            <person name="Vos R.A."/>
            <person name="Guerreiro I."/>
            <person name="Calvete J.J."/>
            <person name="Wuster W."/>
            <person name="Woods A.E."/>
            <person name="Logan J.M."/>
            <person name="Harrison R.A."/>
            <person name="Castoe T.A."/>
            <person name="de Koning A.P."/>
            <person name="Pollock D.D."/>
            <person name="Yandell M."/>
            <person name="Calderon D."/>
            <person name="Renjifo C."/>
            <person name="Currier R.B."/>
            <person name="Salgado D."/>
            <person name="Pla D."/>
            <person name="Sanz L."/>
            <person name="Hyder A.S."/>
            <person name="Ribeiro J.M."/>
            <person name="Arntzen J.W."/>
            <person name="van den Thillart G.E."/>
            <person name="Boetzer M."/>
            <person name="Pirovano W."/>
            <person name="Dirks R.P."/>
            <person name="Spaink H.P."/>
            <person name="Duboule D."/>
            <person name="McGlinn E."/>
            <person name="Kini R.M."/>
            <person name="Richardson M.K."/>
        </authorList>
    </citation>
    <scope>NUCLEOTIDE SEQUENCE</scope>
    <source>
        <tissue evidence="1">Blood</tissue>
    </source>
</reference>
<proteinExistence type="predicted"/>
<dbReference type="OrthoDB" id="429967at2759"/>
<dbReference type="AlphaFoldDB" id="V8P5R6"/>
<dbReference type="PANTHER" id="PTHR33558">
    <property type="entry name" value="GLUTAREDOXIN-LIKE PROTEIN C5ORF63 HOMOLOG"/>
    <property type="match status" value="1"/>
</dbReference>
<name>V8P5R6_OPHHA</name>
<dbReference type="EMBL" id="AZIM01000813">
    <property type="protein sequence ID" value="ETE69227.1"/>
    <property type="molecule type" value="Genomic_DNA"/>
</dbReference>
<dbReference type="InterPro" id="IPR036249">
    <property type="entry name" value="Thioredoxin-like_sf"/>
</dbReference>
<comment type="caution">
    <text evidence="1">The sequence shown here is derived from an EMBL/GenBank/DDBJ whole genome shotgun (WGS) entry which is preliminary data.</text>
</comment>